<dbReference type="AlphaFoldDB" id="A0A2C9V1V7"/>
<protein>
    <submittedName>
        <fullName evidence="1">Uncharacterized protein</fullName>
    </submittedName>
</protein>
<gene>
    <name evidence="1" type="ORF">MANES_11G109900</name>
</gene>
<organism evidence="1">
    <name type="scientific">Manihot esculenta</name>
    <name type="common">Cassava</name>
    <name type="synonym">Jatropha manihot</name>
    <dbReference type="NCBI Taxonomy" id="3983"/>
    <lineage>
        <taxon>Eukaryota</taxon>
        <taxon>Viridiplantae</taxon>
        <taxon>Streptophyta</taxon>
        <taxon>Embryophyta</taxon>
        <taxon>Tracheophyta</taxon>
        <taxon>Spermatophyta</taxon>
        <taxon>Magnoliopsida</taxon>
        <taxon>eudicotyledons</taxon>
        <taxon>Gunneridae</taxon>
        <taxon>Pentapetalae</taxon>
        <taxon>rosids</taxon>
        <taxon>fabids</taxon>
        <taxon>Malpighiales</taxon>
        <taxon>Euphorbiaceae</taxon>
        <taxon>Crotonoideae</taxon>
        <taxon>Manihoteae</taxon>
        <taxon>Manihot</taxon>
    </lineage>
</organism>
<accession>A0A2C9V1V7</accession>
<reference evidence="1" key="1">
    <citation type="submission" date="2016-02" db="EMBL/GenBank/DDBJ databases">
        <title>WGS assembly of Manihot esculenta.</title>
        <authorList>
            <person name="Bredeson J.V."/>
            <person name="Prochnik S.E."/>
            <person name="Lyons J.B."/>
            <person name="Schmutz J."/>
            <person name="Grimwood J."/>
            <person name="Vrebalov J."/>
            <person name="Bart R.S."/>
            <person name="Amuge T."/>
            <person name="Ferguson M.E."/>
            <person name="Green R."/>
            <person name="Putnam N."/>
            <person name="Stites J."/>
            <person name="Rounsley S."/>
            <person name="Rokhsar D.S."/>
        </authorList>
    </citation>
    <scope>NUCLEOTIDE SEQUENCE [LARGE SCALE GENOMIC DNA]</scope>
    <source>
        <tissue evidence="1">Leaf</tissue>
    </source>
</reference>
<evidence type="ECO:0000313" key="1">
    <source>
        <dbReference type="EMBL" id="OAY37543.1"/>
    </source>
</evidence>
<dbReference type="EMBL" id="CM004397">
    <property type="protein sequence ID" value="OAY37543.1"/>
    <property type="molecule type" value="Genomic_DNA"/>
</dbReference>
<proteinExistence type="predicted"/>
<name>A0A2C9V1V7_MANES</name>
<sequence>MEMHMLVNIVDNDQDQERDAQNLHPVGLLLLKHRLWFWICELIISRNGRFRIFGCVQLRLINRDTFKFIFVALWWRRGFKLIWLWFQRLRIQVGTHVHFRIFRCRIWDWSMR</sequence>